<dbReference type="Pfam" id="PF00970">
    <property type="entry name" value="FAD_binding_6"/>
    <property type="match status" value="1"/>
</dbReference>
<dbReference type="SUPFAM" id="SSF55856">
    <property type="entry name" value="Cytochrome b5-like heme/steroid binding domain"/>
    <property type="match status" value="1"/>
</dbReference>
<keyword evidence="9 25" id="KW-0479">Metal-binding</keyword>
<keyword evidence="11 24" id="KW-0274">FAD</keyword>
<keyword evidence="17 25" id="KW-0472">Membrane</keyword>
<evidence type="ECO:0000256" key="11">
    <source>
        <dbReference type="ARBA" id="ARBA00022827"/>
    </source>
</evidence>
<organism evidence="28 29">
    <name type="scientific">Apodospora peruviana</name>
    <dbReference type="NCBI Taxonomy" id="516989"/>
    <lineage>
        <taxon>Eukaryota</taxon>
        <taxon>Fungi</taxon>
        <taxon>Dikarya</taxon>
        <taxon>Ascomycota</taxon>
        <taxon>Pezizomycotina</taxon>
        <taxon>Sordariomycetes</taxon>
        <taxon>Sordariomycetidae</taxon>
        <taxon>Sordariales</taxon>
        <taxon>Lasiosphaeriaceae</taxon>
        <taxon>Apodospora</taxon>
    </lineage>
</organism>
<evidence type="ECO:0000256" key="3">
    <source>
        <dbReference type="ARBA" id="ARBA00005156"/>
    </source>
</evidence>
<evidence type="ECO:0000313" key="29">
    <source>
        <dbReference type="Proteomes" id="UP001283341"/>
    </source>
</evidence>
<dbReference type="FunFam" id="3.40.50.80:FF:000019">
    <property type="entry name" value="NADH-cytochrome b5 reductase"/>
    <property type="match status" value="1"/>
</dbReference>
<evidence type="ECO:0000256" key="7">
    <source>
        <dbReference type="ARBA" id="ARBA00022630"/>
    </source>
</evidence>
<feature type="binding site" evidence="24">
    <location>
        <position position="307"/>
    </location>
    <ligand>
        <name>FAD</name>
        <dbReference type="ChEBI" id="CHEBI:57692"/>
    </ligand>
</feature>
<name>A0AAE0IVS5_9PEZI</name>
<comment type="pathway">
    <text evidence="3">Protein modification; peptidyl-diphthamide biosynthesis.</text>
</comment>
<feature type="transmembrane region" description="Helical" evidence="25">
    <location>
        <begin position="117"/>
        <end position="139"/>
    </location>
</feature>
<dbReference type="InterPro" id="IPR001834">
    <property type="entry name" value="CBR-like"/>
</dbReference>
<evidence type="ECO:0000256" key="5">
    <source>
        <dbReference type="ARBA" id="ARBA00012011"/>
    </source>
</evidence>
<dbReference type="GO" id="GO:0090524">
    <property type="term" value="F:cytochrome-b5 reductase activity, acting on NADH"/>
    <property type="evidence" value="ECO:0007669"/>
    <property type="project" value="UniProtKB-EC"/>
</dbReference>
<feature type="binding site" evidence="24">
    <location>
        <position position="322"/>
    </location>
    <ligand>
        <name>FAD</name>
        <dbReference type="ChEBI" id="CHEBI:57692"/>
    </ligand>
</feature>
<dbReference type="GO" id="GO:0005741">
    <property type="term" value="C:mitochondrial outer membrane"/>
    <property type="evidence" value="ECO:0007669"/>
    <property type="project" value="UniProtKB-SubCell"/>
</dbReference>
<dbReference type="EMBL" id="JAUEDM010000001">
    <property type="protein sequence ID" value="KAK3331461.1"/>
    <property type="molecule type" value="Genomic_DNA"/>
</dbReference>
<dbReference type="InterPro" id="IPR018506">
    <property type="entry name" value="Cyt_B5_heme-BS"/>
</dbReference>
<evidence type="ECO:0000256" key="17">
    <source>
        <dbReference type="ARBA" id="ARBA00023136"/>
    </source>
</evidence>
<evidence type="ECO:0000256" key="15">
    <source>
        <dbReference type="ARBA" id="ARBA00023027"/>
    </source>
</evidence>
<evidence type="ECO:0000256" key="6">
    <source>
        <dbReference type="ARBA" id="ARBA00022617"/>
    </source>
</evidence>
<dbReference type="InterPro" id="IPR039261">
    <property type="entry name" value="FNR_nucleotide-bd"/>
</dbReference>
<dbReference type="Pfam" id="PF00175">
    <property type="entry name" value="NAD_binding_1"/>
    <property type="match status" value="1"/>
</dbReference>
<dbReference type="SUPFAM" id="SSF63380">
    <property type="entry name" value="Riboflavin synthase domain-like"/>
    <property type="match status" value="1"/>
</dbReference>
<dbReference type="AlphaFoldDB" id="A0AAE0IVS5"/>
<dbReference type="PRINTS" id="PR00363">
    <property type="entry name" value="CYTOCHROMEB5"/>
</dbReference>
<dbReference type="GO" id="GO:0020037">
    <property type="term" value="F:heme binding"/>
    <property type="evidence" value="ECO:0007669"/>
    <property type="project" value="UniProtKB-UniRule"/>
</dbReference>
<dbReference type="PROSITE" id="PS51384">
    <property type="entry name" value="FAD_FR"/>
    <property type="match status" value="1"/>
</dbReference>
<keyword evidence="8 25" id="KW-0812">Transmembrane</keyword>
<proteinExistence type="inferred from homology"/>
<evidence type="ECO:0000256" key="13">
    <source>
        <dbReference type="ARBA" id="ARBA00023002"/>
    </source>
</evidence>
<dbReference type="GO" id="GO:0046872">
    <property type="term" value="F:metal ion binding"/>
    <property type="evidence" value="ECO:0007669"/>
    <property type="project" value="UniProtKB-UniRule"/>
</dbReference>
<feature type="domain" description="FAD-binding FR-type" evidence="27">
    <location>
        <begin position="253"/>
        <end position="356"/>
    </location>
</feature>
<feature type="transmembrane region" description="Helical" evidence="25">
    <location>
        <begin position="181"/>
        <end position="205"/>
    </location>
</feature>
<evidence type="ECO:0000256" key="4">
    <source>
        <dbReference type="ARBA" id="ARBA00006105"/>
    </source>
</evidence>
<comment type="subunit">
    <text evidence="19">Monomer. Component of the 2-(3-amino-3-carboxypropyl)histidine synthase complex composed of DPH1, DPH2, DPH3 and a NADH-dependent reductase, predominantly CBR1.</text>
</comment>
<dbReference type="SUPFAM" id="SSF52343">
    <property type="entry name" value="Ferredoxin reductase-like, C-terminal NADP-linked domain"/>
    <property type="match status" value="1"/>
</dbReference>
<dbReference type="CDD" id="cd06183">
    <property type="entry name" value="cyt_b5_reduct_like"/>
    <property type="match status" value="1"/>
</dbReference>
<dbReference type="Proteomes" id="UP001283341">
    <property type="component" value="Unassembled WGS sequence"/>
</dbReference>
<feature type="binding site" evidence="24">
    <location>
        <position position="324"/>
    </location>
    <ligand>
        <name>FAD</name>
        <dbReference type="ChEBI" id="CHEBI:57692"/>
    </ligand>
</feature>
<evidence type="ECO:0000313" key="28">
    <source>
        <dbReference type="EMBL" id="KAK3331461.1"/>
    </source>
</evidence>
<keyword evidence="13" id="KW-0560">Oxidoreductase</keyword>
<evidence type="ECO:0000256" key="21">
    <source>
        <dbReference type="ARBA" id="ARBA00041901"/>
    </source>
</evidence>
<dbReference type="PROSITE" id="PS00191">
    <property type="entry name" value="CYTOCHROME_B5_1"/>
    <property type="match status" value="1"/>
</dbReference>
<evidence type="ECO:0000256" key="10">
    <source>
        <dbReference type="ARBA" id="ARBA00022787"/>
    </source>
</evidence>
<feature type="binding site" evidence="24">
    <location>
        <position position="331"/>
    </location>
    <ligand>
        <name>FAD</name>
        <dbReference type="ChEBI" id="CHEBI:57692"/>
    </ligand>
</feature>
<evidence type="ECO:0000256" key="1">
    <source>
        <dbReference type="ARBA" id="ARBA00001974"/>
    </source>
</evidence>
<comment type="cofactor">
    <cofactor evidence="1 24">
        <name>FAD</name>
        <dbReference type="ChEBI" id="CHEBI:57692"/>
    </cofactor>
</comment>
<dbReference type="InterPro" id="IPR001199">
    <property type="entry name" value="Cyt_B5-like_heme/steroid-bd"/>
</dbReference>
<dbReference type="PRINTS" id="PR00406">
    <property type="entry name" value="CYTB5RDTASE"/>
</dbReference>
<evidence type="ECO:0000256" key="12">
    <source>
        <dbReference type="ARBA" id="ARBA00022989"/>
    </source>
</evidence>
<reference evidence="28" key="2">
    <citation type="submission" date="2023-06" db="EMBL/GenBank/DDBJ databases">
        <authorList>
            <consortium name="Lawrence Berkeley National Laboratory"/>
            <person name="Haridas S."/>
            <person name="Hensen N."/>
            <person name="Bonometti L."/>
            <person name="Westerberg I."/>
            <person name="Brannstrom I.O."/>
            <person name="Guillou S."/>
            <person name="Cros-Aarteil S."/>
            <person name="Calhoun S."/>
            <person name="Kuo A."/>
            <person name="Mondo S."/>
            <person name="Pangilinan J."/>
            <person name="Riley R."/>
            <person name="Labutti K."/>
            <person name="Andreopoulos B."/>
            <person name="Lipzen A."/>
            <person name="Chen C."/>
            <person name="Yanf M."/>
            <person name="Daum C."/>
            <person name="Ng V."/>
            <person name="Clum A."/>
            <person name="Steindorff A."/>
            <person name="Ohm R."/>
            <person name="Martin F."/>
            <person name="Silar P."/>
            <person name="Natvig D."/>
            <person name="Lalanne C."/>
            <person name="Gautier V."/>
            <person name="Ament-Velasquez S.L."/>
            <person name="Kruys A."/>
            <person name="Hutchinson M.I."/>
            <person name="Powell A.J."/>
            <person name="Barry K."/>
            <person name="Miller A.N."/>
            <person name="Grigoriev I.V."/>
            <person name="Debuchy R."/>
            <person name="Gladieux P."/>
            <person name="Thoren M.H."/>
            <person name="Johannesson H."/>
        </authorList>
    </citation>
    <scope>NUCLEOTIDE SEQUENCE</scope>
    <source>
        <strain evidence="28">CBS 118394</strain>
    </source>
</reference>
<evidence type="ECO:0000256" key="24">
    <source>
        <dbReference type="PIRSR" id="PIRSR601834-1"/>
    </source>
</evidence>
<dbReference type="Gene3D" id="3.10.120.10">
    <property type="entry name" value="Cytochrome b5-like heme/steroid binding domain"/>
    <property type="match status" value="1"/>
</dbReference>
<dbReference type="Gene3D" id="2.40.30.10">
    <property type="entry name" value="Translation factors"/>
    <property type="match status" value="1"/>
</dbReference>
<keyword evidence="14 25" id="KW-0408">Iron</keyword>
<keyword evidence="10" id="KW-1000">Mitochondrion outer membrane</keyword>
<dbReference type="InterPro" id="IPR036400">
    <property type="entry name" value="Cyt_B5-like_heme/steroid_sf"/>
</dbReference>
<evidence type="ECO:0000256" key="9">
    <source>
        <dbReference type="ARBA" id="ARBA00022723"/>
    </source>
</evidence>
<evidence type="ECO:0000256" key="14">
    <source>
        <dbReference type="ARBA" id="ARBA00023004"/>
    </source>
</evidence>
<dbReference type="InterPro" id="IPR001433">
    <property type="entry name" value="OxRdtase_FAD/NAD-bd"/>
</dbReference>
<evidence type="ECO:0000259" key="26">
    <source>
        <dbReference type="PROSITE" id="PS50255"/>
    </source>
</evidence>
<dbReference type="PANTHER" id="PTHR19370">
    <property type="entry name" value="NADH-CYTOCHROME B5 REDUCTASE"/>
    <property type="match status" value="1"/>
</dbReference>
<feature type="binding site" evidence="24">
    <location>
        <position position="374"/>
    </location>
    <ligand>
        <name>FAD</name>
        <dbReference type="ChEBI" id="CHEBI:57692"/>
    </ligand>
</feature>
<dbReference type="GO" id="GO:0005783">
    <property type="term" value="C:endoplasmic reticulum"/>
    <property type="evidence" value="ECO:0007669"/>
    <property type="project" value="TreeGrafter"/>
</dbReference>
<evidence type="ECO:0000256" key="8">
    <source>
        <dbReference type="ARBA" id="ARBA00022692"/>
    </source>
</evidence>
<comment type="catalytic activity">
    <reaction evidence="22">
        <text>2 Fe(III)-[cytochrome b5] + NADH = 2 Fe(II)-[cytochrome b5] + NAD(+) + H(+)</text>
        <dbReference type="Rhea" id="RHEA:46680"/>
        <dbReference type="Rhea" id="RHEA-COMP:10438"/>
        <dbReference type="Rhea" id="RHEA-COMP:10439"/>
        <dbReference type="ChEBI" id="CHEBI:15378"/>
        <dbReference type="ChEBI" id="CHEBI:29033"/>
        <dbReference type="ChEBI" id="CHEBI:29034"/>
        <dbReference type="ChEBI" id="CHEBI:57540"/>
        <dbReference type="ChEBI" id="CHEBI:57945"/>
        <dbReference type="EC" id="1.6.2.2"/>
    </reaction>
</comment>
<comment type="caution">
    <text evidence="25">Lacks conserved residue(s) required for the propagation of feature annotation.</text>
</comment>
<dbReference type="InterPro" id="IPR001709">
    <property type="entry name" value="Flavoprot_Pyr_Nucl_cyt_Rdtase"/>
</dbReference>
<keyword evidence="29" id="KW-1185">Reference proteome</keyword>
<dbReference type="FunFam" id="2.40.30.10:FF:000032">
    <property type="entry name" value="NADH-cytochrome b5 reductase"/>
    <property type="match status" value="1"/>
</dbReference>
<accession>A0AAE0IVS5</accession>
<evidence type="ECO:0000256" key="20">
    <source>
        <dbReference type="ARBA" id="ARBA00039438"/>
    </source>
</evidence>
<feature type="binding site" evidence="24">
    <location>
        <position position="305"/>
    </location>
    <ligand>
        <name>FAD</name>
        <dbReference type="ChEBI" id="CHEBI:57692"/>
    </ligand>
</feature>
<reference evidence="28" key="1">
    <citation type="journal article" date="2023" name="Mol. Phylogenet. Evol.">
        <title>Genome-scale phylogeny and comparative genomics of the fungal order Sordariales.</title>
        <authorList>
            <person name="Hensen N."/>
            <person name="Bonometti L."/>
            <person name="Westerberg I."/>
            <person name="Brannstrom I.O."/>
            <person name="Guillou S."/>
            <person name="Cros-Aarteil S."/>
            <person name="Calhoun S."/>
            <person name="Haridas S."/>
            <person name="Kuo A."/>
            <person name="Mondo S."/>
            <person name="Pangilinan J."/>
            <person name="Riley R."/>
            <person name="LaButti K."/>
            <person name="Andreopoulos B."/>
            <person name="Lipzen A."/>
            <person name="Chen C."/>
            <person name="Yan M."/>
            <person name="Daum C."/>
            <person name="Ng V."/>
            <person name="Clum A."/>
            <person name="Steindorff A."/>
            <person name="Ohm R.A."/>
            <person name="Martin F."/>
            <person name="Silar P."/>
            <person name="Natvig D.O."/>
            <person name="Lalanne C."/>
            <person name="Gautier V."/>
            <person name="Ament-Velasquez S.L."/>
            <person name="Kruys A."/>
            <person name="Hutchinson M.I."/>
            <person name="Powell A.J."/>
            <person name="Barry K."/>
            <person name="Miller A.N."/>
            <person name="Grigoriev I.V."/>
            <person name="Debuchy R."/>
            <person name="Gladieux P."/>
            <person name="Hiltunen Thoren M."/>
            <person name="Johannesson H."/>
        </authorList>
    </citation>
    <scope>NUCLEOTIDE SEQUENCE</scope>
    <source>
        <strain evidence="28">CBS 118394</strain>
    </source>
</reference>
<comment type="similarity">
    <text evidence="25">Belongs to the cytochrome b5 family.</text>
</comment>
<comment type="subcellular location">
    <subcellularLocation>
        <location evidence="2">Mitochondrion outer membrane</location>
        <topology evidence="2">Single-pass membrane protein</topology>
    </subcellularLocation>
</comment>
<evidence type="ECO:0000256" key="18">
    <source>
        <dbReference type="ARBA" id="ARBA00037104"/>
    </source>
</evidence>
<evidence type="ECO:0000256" key="19">
    <source>
        <dbReference type="ARBA" id="ARBA00038836"/>
    </source>
</evidence>
<comment type="caution">
    <text evidence="28">The sequence shown here is derived from an EMBL/GenBank/DDBJ whole genome shotgun (WGS) entry which is preliminary data.</text>
</comment>
<evidence type="ECO:0000256" key="23">
    <source>
        <dbReference type="ARBA" id="ARBA00049138"/>
    </source>
</evidence>
<dbReference type="InterPro" id="IPR017938">
    <property type="entry name" value="Riboflavin_synthase-like_b-brl"/>
</dbReference>
<sequence>MAATTYSLADVQKHNKADDIWLVLHNKVYDVSKYLEDHPGGVAILRDVAGRDATTEFEDVGHSEEANEDLEKLYIGDLAEEEHAEAVEVYRPTFIQVSQEAAISVPKSKGKKNKKSAARYILPTMVGLTAAGAGAAFALNRSGVCPAHIKGLDWVLKTLRRLSLPPTTSTNTQTTHGHTGLFWWGVGIATVANVSLSVVLSLWAWSKFDVQEEFTHYAPRRSASPARTLPYVKNPPVVVKSSTPPPPKVLEPQQWRSFKLVRKVLVSPNVYKLVFALPHASDVLGLPTGQHIALRATINGKPVSRSYTPISNNSDLGRIELLIKVYEKGLMTKHLEAMAVGESIEIRGPKGAMQYVSNSYAKHIGMVAGGTGITPMFQLIRAICDDEDDKTTISLLYANNTEEDILLRDELDGYVQMCPDKFKVKYVLSKPPAEGWAGGVGFVTQDMMREFLPKAEEGTKVLLCGPPPMINAMSKNLVGLGFDAPGPVSRAGDQVFLF</sequence>
<keyword evidence="7 24" id="KW-0285">Flavoprotein</keyword>
<dbReference type="FunFam" id="3.10.120.10:FF:000002">
    <property type="entry name" value="Cytochrome b5 type B"/>
    <property type="match status" value="1"/>
</dbReference>
<gene>
    <name evidence="28" type="ORF">B0H66DRAFT_636313</name>
</gene>
<keyword evidence="15" id="KW-0520">NAD</keyword>
<dbReference type="Gene3D" id="3.40.50.80">
    <property type="entry name" value="Nucleotide-binding domain of ferredoxin-NADP reductase (FNR) module"/>
    <property type="match status" value="1"/>
</dbReference>
<dbReference type="Pfam" id="PF00173">
    <property type="entry name" value="Cyt-b5"/>
    <property type="match status" value="1"/>
</dbReference>
<dbReference type="EC" id="1.6.2.2" evidence="5"/>
<comment type="catalytic activity">
    <reaction evidence="23">
        <text>2 Fe(3+)-[Dph3] + NADH = 2 Fe(2+)-[Dph3] + NAD(+) + H(+)</text>
        <dbReference type="Rhea" id="RHEA:71231"/>
        <dbReference type="Rhea" id="RHEA-COMP:18002"/>
        <dbReference type="Rhea" id="RHEA-COMP:18003"/>
        <dbReference type="ChEBI" id="CHEBI:15378"/>
        <dbReference type="ChEBI" id="CHEBI:29033"/>
        <dbReference type="ChEBI" id="CHEBI:29034"/>
        <dbReference type="ChEBI" id="CHEBI:57540"/>
        <dbReference type="ChEBI" id="CHEBI:57945"/>
        <dbReference type="ChEBI" id="CHEBI:83228"/>
    </reaction>
    <physiologicalReaction direction="left-to-right" evidence="23">
        <dbReference type="Rhea" id="RHEA:71232"/>
    </physiologicalReaction>
</comment>
<protein>
    <recommendedName>
        <fullName evidence="20">NADH-cytochrome b5 reductase 1</fullName>
        <ecNumber evidence="5">1.6.2.2</ecNumber>
    </recommendedName>
    <alternativeName>
        <fullName evidence="21">Microsomal cytochrome b reductase</fullName>
    </alternativeName>
</protein>
<dbReference type="SMART" id="SM01117">
    <property type="entry name" value="Cyt-b5"/>
    <property type="match status" value="1"/>
</dbReference>
<evidence type="ECO:0000256" key="16">
    <source>
        <dbReference type="ARBA" id="ARBA00023128"/>
    </source>
</evidence>
<keyword evidence="16" id="KW-0496">Mitochondrion</keyword>
<evidence type="ECO:0000256" key="2">
    <source>
        <dbReference type="ARBA" id="ARBA00004572"/>
    </source>
</evidence>
<evidence type="ECO:0000256" key="22">
    <source>
        <dbReference type="ARBA" id="ARBA00047682"/>
    </source>
</evidence>
<comment type="similarity">
    <text evidence="4">Belongs to the flavoprotein pyridine nucleotide cytochrome reductase family.</text>
</comment>
<feature type="domain" description="Cytochrome b5 heme-binding" evidence="26">
    <location>
        <begin position="3"/>
        <end position="79"/>
    </location>
</feature>
<dbReference type="InterPro" id="IPR017927">
    <property type="entry name" value="FAD-bd_FR_type"/>
</dbReference>
<evidence type="ECO:0000259" key="27">
    <source>
        <dbReference type="PROSITE" id="PS51384"/>
    </source>
</evidence>
<dbReference type="PANTHER" id="PTHR19370:SF178">
    <property type="entry name" value="CYTOCHROME-B5 REDUCTASE"/>
    <property type="match status" value="1"/>
</dbReference>
<evidence type="ECO:0000256" key="25">
    <source>
        <dbReference type="RuleBase" id="RU362121"/>
    </source>
</evidence>
<keyword evidence="12 25" id="KW-1133">Transmembrane helix</keyword>
<keyword evidence="6 25" id="KW-0349">Heme</keyword>
<dbReference type="PROSITE" id="PS50255">
    <property type="entry name" value="CYTOCHROME_B5_2"/>
    <property type="match status" value="1"/>
</dbReference>
<comment type="function">
    <text evidence="18">NADH-dependent reductase for DPH3 and cytochrome b5. Required for the first step of diphthamide biosynthesis, a post-translational modification of histidine which occurs in elongation factor 2. DPH1 and DPH2 transfer a 3-amino-3-carboxypropyl (ACP) group from S-adenosyl-L-methionine (SAM) to a histidine residue, the reaction is assisted by a reduction system comprising DPH3 and a NADH-dependent reductase, predominantly CBR1. By reducing DPH3, also involved in the formation of the tRNA wobble base modification mcm5s 2U (5-methoxycarbonylmethyl-2-thiouridine), mediated by the elongator complex. The cytochrome b5/NADH cytochrome b5 reductase electron transfer system supports the catalytic activity of several sterol biosynthetic enzymes.</text>
</comment>
<dbReference type="InterPro" id="IPR008333">
    <property type="entry name" value="Cbr1-like_FAD-bd_dom"/>
</dbReference>
<dbReference type="PRINTS" id="PR00371">
    <property type="entry name" value="FPNCR"/>
</dbReference>